<sequence length="442" mass="50035">MYYNDVPAEYMTCFNIADEIIEPTSMEVEEVQLGLYETADLEWQEWQLGQDEKKPEFCSNPQGASIGSQYGPATANQHIVKSEIKTTAKSTAAKSTRGTYRSYTLLQVQELLDLVIEEGISARQAGLAVGIVVRTAQHYVKTYRDDEEKRLPGTKKASRLGGNNRKLEPRHTDFLCRYYNNNTAAVLWEARDALISTFPDIKSITLSGLHKHLVQHASLTLKKLDPIVAPRTSESTLNQRREKILQWLDDKEMDWFNNCVFIDEAGFNMHIRRNFGRSKRGLPAKVVLPANKDISISILGAICEKGVIYLTLRKPKAVQKKSASAKKRKRDDGKPAEVPEVNARVGTRSEHFKEFISNAMDTLDKHNMQGHYLVLDNASIHKTDDVQKFIKTRGYKAVYLPPYSPFLNPIELFWSKLKAGVKRDCLTATDNLSARIVESAKQ</sequence>
<accession>A0A8H7RC22</accession>
<evidence type="ECO:0000313" key="3">
    <source>
        <dbReference type="EMBL" id="KAG2208189.1"/>
    </source>
</evidence>
<organism evidence="3 4">
    <name type="scientific">Circinella minor</name>
    <dbReference type="NCBI Taxonomy" id="1195481"/>
    <lineage>
        <taxon>Eukaryota</taxon>
        <taxon>Fungi</taxon>
        <taxon>Fungi incertae sedis</taxon>
        <taxon>Mucoromycota</taxon>
        <taxon>Mucoromycotina</taxon>
        <taxon>Mucoromycetes</taxon>
        <taxon>Mucorales</taxon>
        <taxon>Lichtheimiaceae</taxon>
        <taxon>Circinella</taxon>
    </lineage>
</organism>
<evidence type="ECO:0000256" key="1">
    <source>
        <dbReference type="SAM" id="MobiDB-lite"/>
    </source>
</evidence>
<gene>
    <name evidence="3" type="ORF">INT45_001260</name>
</gene>
<feature type="non-terminal residue" evidence="3">
    <location>
        <position position="1"/>
    </location>
</feature>
<feature type="domain" description="Tc1-like transposase DDE" evidence="2">
    <location>
        <begin position="348"/>
        <end position="423"/>
    </location>
</feature>
<feature type="region of interest" description="Disordered" evidence="1">
    <location>
        <begin position="320"/>
        <end position="339"/>
    </location>
</feature>
<dbReference type="AlphaFoldDB" id="A0A8H7RC22"/>
<dbReference type="Pfam" id="PF13358">
    <property type="entry name" value="DDE_3"/>
    <property type="match status" value="1"/>
</dbReference>
<dbReference type="PANTHER" id="PTHR46564:SF1">
    <property type="entry name" value="TRANSPOSASE"/>
    <property type="match status" value="1"/>
</dbReference>
<dbReference type="GO" id="GO:0003676">
    <property type="term" value="F:nucleic acid binding"/>
    <property type="evidence" value="ECO:0007669"/>
    <property type="project" value="InterPro"/>
</dbReference>
<dbReference type="Gene3D" id="3.30.420.10">
    <property type="entry name" value="Ribonuclease H-like superfamily/Ribonuclease H"/>
    <property type="match status" value="1"/>
</dbReference>
<proteinExistence type="predicted"/>
<protein>
    <recommendedName>
        <fullName evidence="2">Tc1-like transposase DDE domain-containing protein</fullName>
    </recommendedName>
</protein>
<dbReference type="EMBL" id="JAEPRB010001074">
    <property type="protein sequence ID" value="KAG2208189.1"/>
    <property type="molecule type" value="Genomic_DNA"/>
</dbReference>
<dbReference type="Proteomes" id="UP000646827">
    <property type="component" value="Unassembled WGS sequence"/>
</dbReference>
<dbReference type="PANTHER" id="PTHR46564">
    <property type="entry name" value="TRANSPOSASE"/>
    <property type="match status" value="1"/>
</dbReference>
<reference evidence="3 4" key="1">
    <citation type="submission" date="2020-12" db="EMBL/GenBank/DDBJ databases">
        <title>Metabolic potential, ecology and presence of endohyphal bacteria is reflected in genomic diversity of Mucoromycotina.</title>
        <authorList>
            <person name="Muszewska A."/>
            <person name="Okrasinska A."/>
            <person name="Steczkiewicz K."/>
            <person name="Drgas O."/>
            <person name="Orlowska M."/>
            <person name="Perlinska-Lenart U."/>
            <person name="Aleksandrzak-Piekarczyk T."/>
            <person name="Szatraj K."/>
            <person name="Zielenkiewicz U."/>
            <person name="Pilsyk S."/>
            <person name="Malc E."/>
            <person name="Mieczkowski P."/>
            <person name="Kruszewska J.S."/>
            <person name="Biernat P."/>
            <person name="Pawlowska J."/>
        </authorList>
    </citation>
    <scope>NUCLEOTIDE SEQUENCE [LARGE SCALE GENOMIC DNA]</scope>
    <source>
        <strain evidence="3 4">CBS 142.35</strain>
    </source>
</reference>
<dbReference type="InterPro" id="IPR038717">
    <property type="entry name" value="Tc1-like_DDE_dom"/>
</dbReference>
<feature type="compositionally biased region" description="Basic residues" evidence="1">
    <location>
        <begin position="320"/>
        <end position="329"/>
    </location>
</feature>
<evidence type="ECO:0000259" key="2">
    <source>
        <dbReference type="Pfam" id="PF13358"/>
    </source>
</evidence>
<dbReference type="InterPro" id="IPR036397">
    <property type="entry name" value="RNaseH_sf"/>
</dbReference>
<name>A0A8H7RC22_9FUNG</name>
<comment type="caution">
    <text evidence="3">The sequence shown here is derived from an EMBL/GenBank/DDBJ whole genome shotgun (WGS) entry which is preliminary data.</text>
</comment>
<evidence type="ECO:0000313" key="4">
    <source>
        <dbReference type="Proteomes" id="UP000646827"/>
    </source>
</evidence>
<dbReference type="OrthoDB" id="2442555at2759"/>
<keyword evidence="4" id="KW-1185">Reference proteome</keyword>